<gene>
    <name evidence="6" type="primary">flgA</name>
    <name evidence="6" type="ORF">GURASL_33660</name>
</gene>
<keyword evidence="6" id="KW-0966">Cell projection</keyword>
<dbReference type="CDD" id="cd11614">
    <property type="entry name" value="SAF_CpaB_FlgA_like"/>
    <property type="match status" value="1"/>
</dbReference>
<evidence type="ECO:0000313" key="6">
    <source>
        <dbReference type="EMBL" id="BDV44443.1"/>
    </source>
</evidence>
<organism evidence="6 7">
    <name type="scientific">Geotalea uraniireducens</name>
    <dbReference type="NCBI Taxonomy" id="351604"/>
    <lineage>
        <taxon>Bacteria</taxon>
        <taxon>Pseudomonadati</taxon>
        <taxon>Thermodesulfobacteriota</taxon>
        <taxon>Desulfuromonadia</taxon>
        <taxon>Geobacterales</taxon>
        <taxon>Geobacteraceae</taxon>
        <taxon>Geotalea</taxon>
    </lineage>
</organism>
<dbReference type="InterPro" id="IPR013974">
    <property type="entry name" value="SAF"/>
</dbReference>
<accession>A0ABN6VVU0</accession>
<evidence type="ECO:0000256" key="2">
    <source>
        <dbReference type="ARBA" id="ARBA00022729"/>
    </source>
</evidence>
<comment type="subcellular location">
    <subcellularLocation>
        <location evidence="1 4">Periplasm</location>
    </subcellularLocation>
</comment>
<dbReference type="Proteomes" id="UP001317705">
    <property type="component" value="Chromosome"/>
</dbReference>
<feature type="chain" id="PRO_5044996667" description="Flagella basal body P-ring formation protein FlgA" evidence="4">
    <location>
        <begin position="27"/>
        <end position="242"/>
    </location>
</feature>
<evidence type="ECO:0000256" key="3">
    <source>
        <dbReference type="ARBA" id="ARBA00022764"/>
    </source>
</evidence>
<feature type="signal peptide" evidence="4">
    <location>
        <begin position="1"/>
        <end position="26"/>
    </location>
</feature>
<evidence type="ECO:0000313" key="7">
    <source>
        <dbReference type="Proteomes" id="UP001317705"/>
    </source>
</evidence>
<proteinExistence type="inferred from homology"/>
<dbReference type="EMBL" id="AP027151">
    <property type="protein sequence ID" value="BDV44443.1"/>
    <property type="molecule type" value="Genomic_DNA"/>
</dbReference>
<evidence type="ECO:0000256" key="1">
    <source>
        <dbReference type="ARBA" id="ARBA00004418"/>
    </source>
</evidence>
<evidence type="ECO:0000256" key="4">
    <source>
        <dbReference type="RuleBase" id="RU362063"/>
    </source>
</evidence>
<dbReference type="PANTHER" id="PTHR36307">
    <property type="entry name" value="FLAGELLA BASAL BODY P-RING FORMATION PROTEIN FLGA"/>
    <property type="match status" value="1"/>
</dbReference>
<keyword evidence="6" id="KW-0282">Flagellum</keyword>
<dbReference type="NCBIfam" id="TIGR03170">
    <property type="entry name" value="flgA_cterm"/>
    <property type="match status" value="1"/>
</dbReference>
<dbReference type="Gene3D" id="3.90.1210.10">
    <property type="entry name" value="Antifreeze-like/N-acetylneuraminic acid synthase C-terminal domain"/>
    <property type="match status" value="1"/>
</dbReference>
<name>A0ABN6VVU0_9BACT</name>
<reference evidence="6 7" key="1">
    <citation type="submission" date="2022-12" db="EMBL/GenBank/DDBJ databases">
        <title>Polyphasic characterization of Geotalea uranireducens NIT-SL11 newly isolated from a complex of sewage sludge and microbially reduced graphene oxide.</title>
        <authorList>
            <person name="Xie L."/>
            <person name="Yoshida N."/>
            <person name="Meng L."/>
        </authorList>
    </citation>
    <scope>NUCLEOTIDE SEQUENCE [LARGE SCALE GENOMIC DNA]</scope>
    <source>
        <strain evidence="6 7">NIT-SL11</strain>
    </source>
</reference>
<keyword evidence="3 4" id="KW-0574">Periplasm</keyword>
<keyword evidence="6" id="KW-0969">Cilium</keyword>
<dbReference type="Gene3D" id="2.30.30.760">
    <property type="match status" value="1"/>
</dbReference>
<dbReference type="SMART" id="SM00858">
    <property type="entry name" value="SAF"/>
    <property type="match status" value="1"/>
</dbReference>
<dbReference type="Pfam" id="PF13144">
    <property type="entry name" value="ChapFlgA"/>
    <property type="match status" value="1"/>
</dbReference>
<dbReference type="InterPro" id="IPR017585">
    <property type="entry name" value="SAF_FlgA"/>
</dbReference>
<comment type="similarity">
    <text evidence="4">Belongs to the FlgA family.</text>
</comment>
<keyword evidence="2 4" id="KW-0732">Signal</keyword>
<dbReference type="InterPro" id="IPR041231">
    <property type="entry name" value="FlgA_N"/>
</dbReference>
<comment type="function">
    <text evidence="4">Involved in the assembly process of the P-ring formation. It may associate with FlgF on the rod constituting a structure essential for the P-ring assembly or may act as a modulator protein for the P-ring assembly.</text>
</comment>
<sequence>MEKVMKRHIALVMVMTLLFAAGAAFAEQASQVIPRAKLQQVITDFVHQKTASLGLETSIKRISLNNDLKLPAGTVTYDVLAPDQWEGWGRANLALIVRVNDQVEKNIPVNVDVDAYGAMVVSLRALDRGDVIGAGDVVLQKREVSATSGKFYANVTEVLGLRARTPIRANTPLRSEYLEKVPLVKTGQLVTIIAENQFIRLTATGRARGNGGEGDIVMVQNLGSHKEFPARVVDTGTVQVDF</sequence>
<protein>
    <recommendedName>
        <fullName evidence="4">Flagella basal body P-ring formation protein FlgA</fullName>
    </recommendedName>
</protein>
<keyword evidence="7" id="KW-1185">Reference proteome</keyword>
<feature type="domain" description="SAF" evidence="5">
    <location>
        <begin position="117"/>
        <end position="179"/>
    </location>
</feature>
<dbReference type="Pfam" id="PF17656">
    <property type="entry name" value="ChapFlgA_N"/>
    <property type="match status" value="1"/>
</dbReference>
<dbReference type="PANTHER" id="PTHR36307:SF1">
    <property type="entry name" value="FLAGELLA BASAL BODY P-RING FORMATION PROTEIN FLGA"/>
    <property type="match status" value="1"/>
</dbReference>
<keyword evidence="4" id="KW-1005">Bacterial flagellum biogenesis</keyword>
<evidence type="ECO:0000259" key="5">
    <source>
        <dbReference type="SMART" id="SM00858"/>
    </source>
</evidence>
<dbReference type="InterPro" id="IPR039246">
    <property type="entry name" value="Flagellar_FlgA"/>
</dbReference>